<evidence type="ECO:0000256" key="11">
    <source>
        <dbReference type="ARBA" id="ARBA00024535"/>
    </source>
</evidence>
<gene>
    <name evidence="13" type="primary">lpxC</name>
    <name evidence="13" type="ORF">FXF47_02055</name>
</gene>
<comment type="catalytic activity">
    <reaction evidence="11">
        <text>a UDP-3-O-[(3R)-3-hydroxyacyl]-N-acetyl-alpha-D-glucosamine + H2O = a UDP-3-O-[(3R)-3-hydroxyacyl]-alpha-D-glucosamine + acetate</text>
        <dbReference type="Rhea" id="RHEA:67816"/>
        <dbReference type="ChEBI" id="CHEBI:15377"/>
        <dbReference type="ChEBI" id="CHEBI:30089"/>
        <dbReference type="ChEBI" id="CHEBI:137740"/>
        <dbReference type="ChEBI" id="CHEBI:173225"/>
        <dbReference type="EC" id="3.5.1.108"/>
    </reaction>
</comment>
<evidence type="ECO:0000256" key="4">
    <source>
        <dbReference type="ARBA" id="ARBA00012745"/>
    </source>
</evidence>
<dbReference type="EC" id="3.5.1.108" evidence="4 12"/>
<evidence type="ECO:0000256" key="12">
    <source>
        <dbReference type="NCBIfam" id="TIGR00325"/>
    </source>
</evidence>
<accession>A0A5D0MFR9</accession>
<evidence type="ECO:0000313" key="14">
    <source>
        <dbReference type="Proteomes" id="UP000324143"/>
    </source>
</evidence>
<dbReference type="NCBIfam" id="TIGR00325">
    <property type="entry name" value="lpxC"/>
    <property type="match status" value="1"/>
</dbReference>
<evidence type="ECO:0000256" key="9">
    <source>
        <dbReference type="ARBA" id="ARBA00022833"/>
    </source>
</evidence>
<organism evidence="13 14">
    <name type="scientific">Candidatus Mcinerneyibacterium aminivorans</name>
    <dbReference type="NCBI Taxonomy" id="2703815"/>
    <lineage>
        <taxon>Bacteria</taxon>
        <taxon>Candidatus Macinerneyibacteriota</taxon>
        <taxon>Candidatus Mcinerneyibacteria</taxon>
        <taxon>Candidatus Mcinerneyibacteriales</taxon>
        <taxon>Candidatus Mcinerneyibacteriaceae</taxon>
        <taxon>Candidatus Mcinerneyibacterium</taxon>
    </lineage>
</organism>
<keyword evidence="9" id="KW-0862">Zinc</keyword>
<evidence type="ECO:0000256" key="8">
    <source>
        <dbReference type="ARBA" id="ARBA00022801"/>
    </source>
</evidence>
<name>A0A5D0MFR9_9BACT</name>
<dbReference type="GO" id="GO:0046872">
    <property type="term" value="F:metal ion binding"/>
    <property type="evidence" value="ECO:0007669"/>
    <property type="project" value="UniProtKB-KW"/>
</dbReference>
<keyword evidence="8 13" id="KW-0378">Hydrolase</keyword>
<evidence type="ECO:0000256" key="6">
    <source>
        <dbReference type="ARBA" id="ARBA00022556"/>
    </source>
</evidence>
<dbReference type="AlphaFoldDB" id="A0A5D0MFR9"/>
<evidence type="ECO:0000256" key="3">
    <source>
        <dbReference type="ARBA" id="ARBA00005002"/>
    </source>
</evidence>
<comment type="pathway">
    <text evidence="3">Glycolipid biosynthesis; lipid IV(A) biosynthesis; lipid IV(A) from (3R)-3-hydroxytetradecanoyl-[acyl-carrier-protein] and UDP-N-acetyl-alpha-D-glucosamine: step 2/6.</text>
</comment>
<dbReference type="GO" id="GO:0103117">
    <property type="term" value="F:UDP-3-O-acyl-N-acetylglucosamine deacetylase activity"/>
    <property type="evidence" value="ECO:0007669"/>
    <property type="project" value="UniProtKB-UniRule"/>
</dbReference>
<dbReference type="GO" id="GO:0016020">
    <property type="term" value="C:membrane"/>
    <property type="evidence" value="ECO:0007669"/>
    <property type="project" value="GOC"/>
</dbReference>
<evidence type="ECO:0000256" key="7">
    <source>
        <dbReference type="ARBA" id="ARBA00022723"/>
    </source>
</evidence>
<dbReference type="UniPathway" id="UPA00359">
    <property type="reaction ID" value="UER00478"/>
</dbReference>
<dbReference type="PANTHER" id="PTHR33694:SF1">
    <property type="entry name" value="UDP-3-O-ACYL-N-ACETYLGLUCOSAMINE DEACETYLASE 1, MITOCHONDRIAL-RELATED"/>
    <property type="match status" value="1"/>
</dbReference>
<evidence type="ECO:0000313" key="13">
    <source>
        <dbReference type="EMBL" id="TYB31876.1"/>
    </source>
</evidence>
<dbReference type="PANTHER" id="PTHR33694">
    <property type="entry name" value="UDP-3-O-ACYL-N-ACETYLGLUCOSAMINE DEACETYLASE 1, MITOCHONDRIAL-RELATED"/>
    <property type="match status" value="1"/>
</dbReference>
<protein>
    <recommendedName>
        <fullName evidence="4 12">UDP-3-O-acyl-N-acetylglucosamine deacetylase</fullName>
        <ecNumber evidence="4 12">3.5.1.108</ecNumber>
    </recommendedName>
</protein>
<dbReference type="InterPro" id="IPR004463">
    <property type="entry name" value="UDP-acyl_GlcNac_deAcase"/>
</dbReference>
<keyword evidence="5" id="KW-0444">Lipid biosynthesis</keyword>
<evidence type="ECO:0000256" key="1">
    <source>
        <dbReference type="ARBA" id="ARBA00001947"/>
    </source>
</evidence>
<dbReference type="Gene3D" id="3.30.1700.10">
    <property type="entry name" value="lpxc deacetylase, domain 2"/>
    <property type="match status" value="1"/>
</dbReference>
<proteinExistence type="predicted"/>
<comment type="caution">
    <text evidence="13">The sequence shown here is derived from an EMBL/GenBank/DDBJ whole genome shotgun (WGS) entry which is preliminary data.</text>
</comment>
<dbReference type="EMBL" id="VSIX01000026">
    <property type="protein sequence ID" value="TYB31876.1"/>
    <property type="molecule type" value="Genomic_DNA"/>
</dbReference>
<sequence>MRITVKNKINFQGIGLHSGEESKIILHPYKKKGINFLRKKVRIPAYIDYKMDSRRGTILKRNSQQIETVEHLLSALYVLGIDDCLIEVVKGTEIPILDGSSYPFFHKIKDAGIEKKEGEKEVLSIKKKIVYRKKSVEIKAYPCKNYKINFLFDGTKFNVDNEKESVVVNKKNYENFSKARTFGFWKEIEYLKKNNLARGASLENVLIIREGSPYKTDFRLANELVKHKIIDFIGDMALLGKKIKGEFVIKRSGHYHNGLFMKKIMEETNGFN</sequence>
<dbReference type="InterPro" id="IPR011334">
    <property type="entry name" value="UDP-acyl_GlcNac_deAcase_C"/>
</dbReference>
<keyword evidence="7" id="KW-0479">Metal-binding</keyword>
<dbReference type="InterPro" id="IPR015870">
    <property type="entry name" value="UDP-acyl_N-AcGlcN_deAcase_N"/>
</dbReference>
<dbReference type="InterPro" id="IPR020568">
    <property type="entry name" value="Ribosomal_Su5_D2-typ_SF"/>
</dbReference>
<keyword evidence="6" id="KW-0441">Lipid A biosynthesis</keyword>
<keyword evidence="14" id="KW-1185">Reference proteome</keyword>
<reference evidence="13" key="1">
    <citation type="submission" date="2019-08" db="EMBL/GenBank/DDBJ databases">
        <title>Genomic characterization of a novel candidate phylum (ARYD3) from a high temperature, high salinity tertiary oil reservoir in north central Oklahoma, USA.</title>
        <authorList>
            <person name="Youssef N.H."/>
            <person name="Yadav A."/>
            <person name="Elshahed M.S."/>
        </authorList>
    </citation>
    <scope>NUCLEOTIDE SEQUENCE [LARGE SCALE GENOMIC DNA]</scope>
    <source>
        <strain evidence="13">ARYD3</strain>
    </source>
</reference>
<dbReference type="Proteomes" id="UP000324143">
    <property type="component" value="Unassembled WGS sequence"/>
</dbReference>
<dbReference type="Pfam" id="PF03331">
    <property type="entry name" value="LpxC"/>
    <property type="match status" value="1"/>
</dbReference>
<keyword evidence="10" id="KW-0443">Lipid metabolism</keyword>
<comment type="cofactor">
    <cofactor evidence="1">
        <name>Zn(2+)</name>
        <dbReference type="ChEBI" id="CHEBI:29105"/>
    </cofactor>
</comment>
<evidence type="ECO:0000256" key="10">
    <source>
        <dbReference type="ARBA" id="ARBA00023098"/>
    </source>
</evidence>
<evidence type="ECO:0000256" key="5">
    <source>
        <dbReference type="ARBA" id="ARBA00022516"/>
    </source>
</evidence>
<comment type="function">
    <text evidence="2">Catalyzes the hydrolysis of UDP-3-O-myristoyl-N-acetylglucosamine to form UDP-3-O-myristoylglucosamine and acetate, the committed step in lipid A biosynthesis.</text>
</comment>
<dbReference type="GO" id="GO:0009245">
    <property type="term" value="P:lipid A biosynthetic process"/>
    <property type="evidence" value="ECO:0007669"/>
    <property type="project" value="UniProtKB-UniRule"/>
</dbReference>
<dbReference type="Gene3D" id="3.30.230.20">
    <property type="entry name" value="lpxc deacetylase, domain 1"/>
    <property type="match status" value="1"/>
</dbReference>
<dbReference type="SUPFAM" id="SSF54211">
    <property type="entry name" value="Ribosomal protein S5 domain 2-like"/>
    <property type="match status" value="2"/>
</dbReference>
<evidence type="ECO:0000256" key="2">
    <source>
        <dbReference type="ARBA" id="ARBA00002923"/>
    </source>
</evidence>